<evidence type="ECO:0000313" key="3">
    <source>
        <dbReference type="Proteomes" id="UP001160148"/>
    </source>
</evidence>
<name>A0AAV0VVL6_9HEMI</name>
<evidence type="ECO:0000256" key="1">
    <source>
        <dbReference type="SAM" id="MobiDB-lite"/>
    </source>
</evidence>
<protein>
    <submittedName>
        <fullName evidence="2">Uncharacterized protein</fullName>
    </submittedName>
</protein>
<gene>
    <name evidence="2" type="ORF">MEUPH1_LOCUS4923</name>
</gene>
<proteinExistence type="predicted"/>
<comment type="caution">
    <text evidence="2">The sequence shown here is derived from an EMBL/GenBank/DDBJ whole genome shotgun (WGS) entry which is preliminary data.</text>
</comment>
<dbReference type="EMBL" id="CARXXK010000001">
    <property type="protein sequence ID" value="CAI6348224.1"/>
    <property type="molecule type" value="Genomic_DNA"/>
</dbReference>
<reference evidence="2 3" key="1">
    <citation type="submission" date="2023-01" db="EMBL/GenBank/DDBJ databases">
        <authorList>
            <person name="Whitehead M."/>
        </authorList>
    </citation>
    <scope>NUCLEOTIDE SEQUENCE [LARGE SCALE GENOMIC DNA]</scope>
</reference>
<keyword evidence="3" id="KW-1185">Reference proteome</keyword>
<feature type="compositionally biased region" description="Polar residues" evidence="1">
    <location>
        <begin position="394"/>
        <end position="432"/>
    </location>
</feature>
<accession>A0AAV0VVL6</accession>
<organism evidence="2 3">
    <name type="scientific">Macrosiphum euphorbiae</name>
    <name type="common">potato aphid</name>
    <dbReference type="NCBI Taxonomy" id="13131"/>
    <lineage>
        <taxon>Eukaryota</taxon>
        <taxon>Metazoa</taxon>
        <taxon>Ecdysozoa</taxon>
        <taxon>Arthropoda</taxon>
        <taxon>Hexapoda</taxon>
        <taxon>Insecta</taxon>
        <taxon>Pterygota</taxon>
        <taxon>Neoptera</taxon>
        <taxon>Paraneoptera</taxon>
        <taxon>Hemiptera</taxon>
        <taxon>Sternorrhyncha</taxon>
        <taxon>Aphidomorpha</taxon>
        <taxon>Aphidoidea</taxon>
        <taxon>Aphididae</taxon>
        <taxon>Macrosiphini</taxon>
        <taxon>Macrosiphum</taxon>
    </lineage>
</organism>
<evidence type="ECO:0000313" key="2">
    <source>
        <dbReference type="EMBL" id="CAI6348224.1"/>
    </source>
</evidence>
<sequence>MQAINFYSVSIFFSCVKLSLGGFEGLSTAGLQSHSVSLSSGSSSNKTNSGSPFLFMKNNRLNFNYPVSKINPYLSLKNINTTPISAINGNKSDHFTSENNIDQLAHTLNDNPGEPGSHSFNLYDATVSVIKAVFKTWKSKQKDMANSFSIPEDIALTVTGSMSILHFIKIQIEHLVRVFYYMFDIEHMMKRDENRETIIANTQSLINRIENDRAQNSTAKYGNSDLETVVNNLKGFLINYRVDGYKYNDIMINIALMKGLMLINETEDNEMSYELNQLRLSVADNFLKEVKKNQYELNGSLVAKNHVKIIRNTMPCLFILLNNHIESYKMLSTHTLDDTEKEKIKIASQLHIAVINTFINRLKIFGTLTQKEISDLKVISKLLEKLDTGKTDQDNTQDPSITVLDNTQDPSETVQENTQDPSETVQGNTQDPSETDPGKTQKRSIPKFIIELMALKEQAIAIVLNLAGGHYVQKWKTNTIFKFKDFQDNQNTEYYMKLLTYNSDTAYLLAGEFEKNFLNEIEYKKFYKGGSEVYFI</sequence>
<dbReference type="AlphaFoldDB" id="A0AAV0VVL6"/>
<feature type="region of interest" description="Disordered" evidence="1">
    <location>
        <begin position="389"/>
        <end position="441"/>
    </location>
</feature>
<dbReference type="Proteomes" id="UP001160148">
    <property type="component" value="Unassembled WGS sequence"/>
</dbReference>